<dbReference type="InterPro" id="IPR036259">
    <property type="entry name" value="MFS_trans_sf"/>
</dbReference>
<comment type="similarity">
    <text evidence="2">Belongs to the major facilitator superfamily. MFSD6 family.</text>
</comment>
<dbReference type="SUPFAM" id="SSF103473">
    <property type="entry name" value="MFS general substrate transporter"/>
    <property type="match status" value="1"/>
</dbReference>
<evidence type="ECO:0000313" key="10">
    <source>
        <dbReference type="Proteomes" id="UP000694546"/>
    </source>
</evidence>
<evidence type="ECO:0000256" key="1">
    <source>
        <dbReference type="ARBA" id="ARBA00004141"/>
    </source>
</evidence>
<evidence type="ECO:0000256" key="5">
    <source>
        <dbReference type="ARBA" id="ARBA00023136"/>
    </source>
</evidence>
<keyword evidence="3 7" id="KW-0812">Transmembrane</keyword>
<protein>
    <submittedName>
        <fullName evidence="9">Major facilitator superfamily domain containing 6-like</fullName>
    </submittedName>
</protein>
<feature type="region of interest" description="Disordered" evidence="6">
    <location>
        <begin position="142"/>
        <end position="166"/>
    </location>
</feature>
<reference evidence="9" key="2">
    <citation type="submission" date="2025-09" db="UniProtKB">
        <authorList>
            <consortium name="Ensembl"/>
        </authorList>
    </citation>
    <scope>IDENTIFICATION</scope>
</reference>
<dbReference type="Proteomes" id="UP000694546">
    <property type="component" value="Chromosome 2"/>
</dbReference>
<feature type="transmembrane region" description="Helical" evidence="7">
    <location>
        <begin position="465"/>
        <end position="484"/>
    </location>
</feature>
<gene>
    <name evidence="9" type="primary">MFSD6L</name>
</gene>
<dbReference type="AlphaFoldDB" id="A0A8C5CU61"/>
<feature type="transmembrane region" description="Helical" evidence="7">
    <location>
        <begin position="265"/>
        <end position="288"/>
    </location>
</feature>
<keyword evidence="4 7" id="KW-1133">Transmembrane helix</keyword>
<evidence type="ECO:0000256" key="2">
    <source>
        <dbReference type="ARBA" id="ARBA00005241"/>
    </source>
</evidence>
<feature type="compositionally biased region" description="Gly residues" evidence="6">
    <location>
        <begin position="156"/>
        <end position="165"/>
    </location>
</feature>
<evidence type="ECO:0000256" key="7">
    <source>
        <dbReference type="SAM" id="Phobius"/>
    </source>
</evidence>
<name>A0A8C5CU61_GADMO</name>
<feature type="transmembrane region" description="Helical" evidence="7">
    <location>
        <begin position="374"/>
        <end position="395"/>
    </location>
</feature>
<sequence length="535" mass="55592">MNRGRMKPPQQVDIRAALLLSASFHFLCSVGQGCLLPFLTLYLRRLGLGAAATGGVMATRHLTTLLWSPLAGALTRRYDKRRLAAVLSLVGSAAMALLIPFIPPLDGRALGGRCNATPDHLPPTPPLRVSWRPTVRWGGQGVATTTGRLTSRSPAGAGGGGGGGGGEEDRGFLSGLKGVAARQQLLLLLLMGVVAWELLAAPLAWAVEDGLHDYLDAVDAADRHGNAPTWGRLGAALGAGGAGILVSRLPCFLVGDHVTRGATHFFLYAALAAPTLLVGSALLPLLHLDRKRARGGGLMRALRLVGGRPGGPLCAAVALLGAAGGAALEDFLLWAMEDAGAGELHMGVGVALGSLSEAAFPLLLGLCSRPPGPWGPLMAGAGALALTCLYCSFLWGPWAALPAQLLRGLGAGTLWWGVGAQAEEVGAGGAGLGVQRVYGWLCAGLGAVLGSLGAGFVAERWGVRWLLRGVALGVAACCVLLPLLRWRTPQQRRINYSRLLAADESEDSGSEEEPETDWLDRALEVDRALEANLWT</sequence>
<dbReference type="Pfam" id="PF12832">
    <property type="entry name" value="MFS_1_like"/>
    <property type="match status" value="1"/>
</dbReference>
<feature type="transmembrane region" description="Helical" evidence="7">
    <location>
        <begin position="437"/>
        <end position="458"/>
    </location>
</feature>
<dbReference type="Ensembl" id="ENSGMOT00000046456.1">
    <property type="protein sequence ID" value="ENSGMOP00000064830.1"/>
    <property type="gene ID" value="ENSGMOG00000030499.1"/>
</dbReference>
<evidence type="ECO:0000256" key="4">
    <source>
        <dbReference type="ARBA" id="ARBA00022989"/>
    </source>
</evidence>
<feature type="transmembrane region" description="Helical" evidence="7">
    <location>
        <begin position="348"/>
        <end position="367"/>
    </location>
</feature>
<feature type="compositionally biased region" description="Polar residues" evidence="6">
    <location>
        <begin position="142"/>
        <end position="153"/>
    </location>
</feature>
<feature type="transmembrane region" description="Helical" evidence="7">
    <location>
        <begin position="185"/>
        <end position="207"/>
    </location>
</feature>
<dbReference type="PROSITE" id="PS51257">
    <property type="entry name" value="PROKAR_LIPOPROTEIN"/>
    <property type="match status" value="1"/>
</dbReference>
<accession>A0A8C5CU61</accession>
<comment type="subcellular location">
    <subcellularLocation>
        <location evidence="1">Membrane</location>
        <topology evidence="1">Multi-pass membrane protein</topology>
    </subcellularLocation>
</comment>
<keyword evidence="10" id="KW-1185">Reference proteome</keyword>
<feature type="transmembrane region" description="Helical" evidence="7">
    <location>
        <begin position="309"/>
        <end position="328"/>
    </location>
</feature>
<evidence type="ECO:0000313" key="9">
    <source>
        <dbReference type="Ensembl" id="ENSGMOP00000064830.1"/>
    </source>
</evidence>
<evidence type="ECO:0000259" key="8">
    <source>
        <dbReference type="Pfam" id="PF12832"/>
    </source>
</evidence>
<dbReference type="GeneTree" id="ENSGT00530000063599"/>
<evidence type="ECO:0000256" key="3">
    <source>
        <dbReference type="ARBA" id="ARBA00022692"/>
    </source>
</evidence>
<dbReference type="OMA" id="EGLQWTF"/>
<proteinExistence type="inferred from homology"/>
<dbReference type="PANTHER" id="PTHR16172">
    <property type="entry name" value="MAJOR FACILITATOR SUPERFAMILY DOMAIN-CONTAINING PROTEIN 6-LIKE"/>
    <property type="match status" value="1"/>
</dbReference>
<dbReference type="PANTHER" id="PTHR16172:SF41">
    <property type="entry name" value="MAJOR FACILITATOR SUPERFAMILY DOMAIN-CONTAINING PROTEIN 6-LIKE"/>
    <property type="match status" value="1"/>
</dbReference>
<reference evidence="9" key="1">
    <citation type="submission" date="2025-08" db="UniProtKB">
        <authorList>
            <consortium name="Ensembl"/>
        </authorList>
    </citation>
    <scope>IDENTIFICATION</scope>
</reference>
<keyword evidence="5 7" id="KW-0472">Membrane</keyword>
<feature type="domain" description="Major facilitator superfamily associated" evidence="8">
    <location>
        <begin position="23"/>
        <end position="465"/>
    </location>
</feature>
<feature type="transmembrane region" description="Helical" evidence="7">
    <location>
        <begin position="83"/>
        <end position="103"/>
    </location>
</feature>
<dbReference type="InterPro" id="IPR024989">
    <property type="entry name" value="MFS_assoc_dom"/>
</dbReference>
<dbReference type="Gene3D" id="1.20.1250.20">
    <property type="entry name" value="MFS general substrate transporter like domains"/>
    <property type="match status" value="2"/>
</dbReference>
<dbReference type="InterPro" id="IPR051717">
    <property type="entry name" value="MFS_MFSD6"/>
</dbReference>
<evidence type="ECO:0000256" key="6">
    <source>
        <dbReference type="SAM" id="MobiDB-lite"/>
    </source>
</evidence>
<organism evidence="9 10">
    <name type="scientific">Gadus morhua</name>
    <name type="common">Atlantic cod</name>
    <dbReference type="NCBI Taxonomy" id="8049"/>
    <lineage>
        <taxon>Eukaryota</taxon>
        <taxon>Metazoa</taxon>
        <taxon>Chordata</taxon>
        <taxon>Craniata</taxon>
        <taxon>Vertebrata</taxon>
        <taxon>Euteleostomi</taxon>
        <taxon>Actinopterygii</taxon>
        <taxon>Neopterygii</taxon>
        <taxon>Teleostei</taxon>
        <taxon>Neoteleostei</taxon>
        <taxon>Acanthomorphata</taxon>
        <taxon>Zeiogadaria</taxon>
        <taxon>Gadariae</taxon>
        <taxon>Gadiformes</taxon>
        <taxon>Gadoidei</taxon>
        <taxon>Gadidae</taxon>
        <taxon>Gadus</taxon>
    </lineage>
</organism>
<dbReference type="GO" id="GO:0016020">
    <property type="term" value="C:membrane"/>
    <property type="evidence" value="ECO:0007669"/>
    <property type="project" value="UniProtKB-SubCell"/>
</dbReference>